<dbReference type="RefSeq" id="WP_251943289.1">
    <property type="nucleotide sequence ID" value="NZ_JAMRYM010000003.1"/>
</dbReference>
<comment type="caution">
    <text evidence="1">The sequence shown here is derived from an EMBL/GenBank/DDBJ whole genome shotgun (WGS) entry which is preliminary data.</text>
</comment>
<dbReference type="CDD" id="cd14791">
    <property type="entry name" value="GH36"/>
    <property type="match status" value="1"/>
</dbReference>
<sequence length="694" mass="74883">MSGDSVQQTSVPSAGDGTDAGILLRGGLDGPVEFGGFAGTAPSLVSWRPVVEVFTADEQRARTSQSYVRSAVGERLRQDSLVEREREDAVEVTVTQSDQRTGVRVVSTFTRPRGLRALRITQHVVNAGSAPVVLTAVTSAVVGIGHAEADLDPMVLAWADSEWLAESRWYEDRLRDRVPALSLGIHAQDGRGRFALTSHGAWPTGEHLPLGVVVDPGTSSSLAWQIESGTAWQWSLGSTLDGGFLSLTGPADLEHHFAHCLAPGDSFTAAPAAVVVVDGARDEALTELTLYRRWLVARHGGIRGLPVIYNDFMNTLMGDPTSEKLRPLIAGAATAGAEVFCIDAGWFAGPGDWWNSVGEWAEDPDRFDGGFLSILDEIRSAGMIAGTWLEPEVVGVTSPMASSLPEEAFFQRFGARVVEHERYHLDFRHPAARAHLDAVVDGLVHDYGIGYLKLDYNINPGAGTERDATAAGDGLLAHSRAFVGWLTGIRERHPDLILENCSSGAMRMDYAYLVENDLQSTSDQQDFLRYPVIAAASPAAVLPEQSGNWAYPSAGMTEEETVFTLVTGLPGRLILSGFLDRLRPSQSALVAGAVAFAKEHRLLLARSTPFWPLGLPGWEDELVVVGFRDGDDVLLFVWDRGEHAAEFSLRVDGSPTIAFPRGDSEWDIGAADGLVQVRTAPGPSARVLHIDRRA</sequence>
<evidence type="ECO:0000313" key="1">
    <source>
        <dbReference type="EMBL" id="MCM6761251.1"/>
    </source>
</evidence>
<dbReference type="Gene3D" id="3.20.20.70">
    <property type="entry name" value="Aldolase class I"/>
    <property type="match status" value="1"/>
</dbReference>
<organism evidence="1 2">
    <name type="scientific">Rathayibacter rubneri</name>
    <dbReference type="NCBI Taxonomy" id="2950106"/>
    <lineage>
        <taxon>Bacteria</taxon>
        <taxon>Bacillati</taxon>
        <taxon>Actinomycetota</taxon>
        <taxon>Actinomycetes</taxon>
        <taxon>Micrococcales</taxon>
        <taxon>Microbacteriaceae</taxon>
        <taxon>Rathayibacter</taxon>
    </lineage>
</organism>
<dbReference type="InterPro" id="IPR002252">
    <property type="entry name" value="Glyco_hydro_36"/>
</dbReference>
<keyword evidence="2" id="KW-1185">Reference proteome</keyword>
<dbReference type="InterPro" id="IPR017853">
    <property type="entry name" value="GH"/>
</dbReference>
<dbReference type="AlphaFoldDB" id="A0A9X2DY44"/>
<reference evidence="1" key="1">
    <citation type="submission" date="2022-06" db="EMBL/GenBank/DDBJ databases">
        <title>Whole genome shotgun sequencing (WGS) of Rathayibacter sp. ZW T2_19, isolated from stored onions (Allium cepa).</title>
        <authorList>
            <person name="Stoll D.A."/>
            <person name="Huch M."/>
        </authorList>
    </citation>
    <scope>NUCLEOTIDE SEQUENCE</scope>
    <source>
        <strain evidence="1">ZW T2_19</strain>
    </source>
</reference>
<protein>
    <submittedName>
        <fullName evidence="1">Alpha-galactosidase</fullName>
    </submittedName>
</protein>
<accession>A0A9X2DY44</accession>
<dbReference type="GO" id="GO:0004557">
    <property type="term" value="F:alpha-galactosidase activity"/>
    <property type="evidence" value="ECO:0007669"/>
    <property type="project" value="InterPro"/>
</dbReference>
<dbReference type="SUPFAM" id="SSF51445">
    <property type="entry name" value="(Trans)glycosidases"/>
    <property type="match status" value="1"/>
</dbReference>
<dbReference type="Proteomes" id="UP001155240">
    <property type="component" value="Unassembled WGS sequence"/>
</dbReference>
<dbReference type="EMBL" id="JAMRYM010000003">
    <property type="protein sequence ID" value="MCM6761251.1"/>
    <property type="molecule type" value="Genomic_DNA"/>
</dbReference>
<dbReference type="InterPro" id="IPR038417">
    <property type="entry name" value="Alpga-gal_N_sf"/>
</dbReference>
<proteinExistence type="predicted"/>
<name>A0A9X2DY44_9MICO</name>
<evidence type="ECO:0000313" key="2">
    <source>
        <dbReference type="Proteomes" id="UP001155240"/>
    </source>
</evidence>
<dbReference type="InterPro" id="IPR013785">
    <property type="entry name" value="Aldolase_TIM"/>
</dbReference>
<dbReference type="PRINTS" id="PR00743">
    <property type="entry name" value="GLHYDRLASE36"/>
</dbReference>
<gene>
    <name evidence="1" type="ORF">NB037_02355</name>
</gene>
<dbReference type="Gene3D" id="2.70.98.60">
    <property type="entry name" value="alpha-galactosidase from lactobacil brevis"/>
    <property type="match status" value="1"/>
</dbReference>
<dbReference type="Pfam" id="PF02065">
    <property type="entry name" value="Melibiase"/>
    <property type="match status" value="1"/>
</dbReference>
<dbReference type="GO" id="GO:0016052">
    <property type="term" value="P:carbohydrate catabolic process"/>
    <property type="evidence" value="ECO:0007669"/>
    <property type="project" value="InterPro"/>
</dbReference>